<evidence type="ECO:0000256" key="3">
    <source>
        <dbReference type="ARBA" id="ARBA00023002"/>
    </source>
</evidence>
<dbReference type="EMBL" id="CAJPIZ010027392">
    <property type="protein sequence ID" value="CAG2119243.1"/>
    <property type="molecule type" value="Genomic_DNA"/>
</dbReference>
<dbReference type="InterPro" id="IPR036812">
    <property type="entry name" value="NAD(P)_OxRdtase_dom_sf"/>
</dbReference>
<keyword evidence="2" id="KW-0521">NADP</keyword>
<dbReference type="Gene3D" id="3.20.20.100">
    <property type="entry name" value="NADP-dependent oxidoreductase domain"/>
    <property type="match status" value="1"/>
</dbReference>
<feature type="domain" description="NADP-dependent oxidoreductase" evidence="5">
    <location>
        <begin position="33"/>
        <end position="78"/>
    </location>
</feature>
<dbReference type="OrthoDB" id="416253at2759"/>
<gene>
    <name evidence="6" type="ORF">OSB1V03_LOCUS19192</name>
</gene>
<reference evidence="6" key="1">
    <citation type="submission" date="2020-11" db="EMBL/GenBank/DDBJ databases">
        <authorList>
            <person name="Tran Van P."/>
        </authorList>
    </citation>
    <scope>NUCLEOTIDE SEQUENCE</scope>
</reference>
<dbReference type="PANTHER" id="PTHR43827">
    <property type="entry name" value="2,5-DIKETO-D-GLUCONIC ACID REDUCTASE"/>
    <property type="match status" value="1"/>
</dbReference>
<evidence type="ECO:0000256" key="2">
    <source>
        <dbReference type="ARBA" id="ARBA00022857"/>
    </source>
</evidence>
<evidence type="ECO:0000256" key="4">
    <source>
        <dbReference type="SAM" id="SignalP"/>
    </source>
</evidence>
<keyword evidence="3" id="KW-0560">Oxidoreductase</keyword>
<proteinExistence type="inferred from homology"/>
<keyword evidence="4" id="KW-0732">Signal</keyword>
<dbReference type="InterPro" id="IPR020471">
    <property type="entry name" value="AKR"/>
</dbReference>
<evidence type="ECO:0000313" key="7">
    <source>
        <dbReference type="Proteomes" id="UP000759131"/>
    </source>
</evidence>
<dbReference type="GO" id="GO:0016616">
    <property type="term" value="F:oxidoreductase activity, acting on the CH-OH group of donors, NAD or NADP as acceptor"/>
    <property type="evidence" value="ECO:0007669"/>
    <property type="project" value="UniProtKB-ARBA"/>
</dbReference>
<dbReference type="AlphaFoldDB" id="A0A7R9QF44"/>
<dbReference type="SUPFAM" id="SSF51430">
    <property type="entry name" value="NAD(P)-linked oxidoreductase"/>
    <property type="match status" value="1"/>
</dbReference>
<dbReference type="EMBL" id="OC881967">
    <property type="protein sequence ID" value="CAD7642529.1"/>
    <property type="molecule type" value="Genomic_DNA"/>
</dbReference>
<protein>
    <recommendedName>
        <fullName evidence="5">NADP-dependent oxidoreductase domain-containing protein</fullName>
    </recommendedName>
</protein>
<feature type="signal peptide" evidence="4">
    <location>
        <begin position="1"/>
        <end position="18"/>
    </location>
</feature>
<sequence>MRFLTVVALISTLYGLNAYQTVKLNTGYEMPILGLGTWQAHGAEVKQAVKDAIEIGYRHIDTASDYGNEAEVGQAIAESIKAGII</sequence>
<feature type="non-terminal residue" evidence="6">
    <location>
        <position position="85"/>
    </location>
</feature>
<feature type="chain" id="PRO_5035680766" description="NADP-dependent oxidoreductase domain-containing protein" evidence="4">
    <location>
        <begin position="19"/>
        <end position="85"/>
    </location>
</feature>
<dbReference type="Pfam" id="PF00248">
    <property type="entry name" value="Aldo_ket_red"/>
    <property type="match status" value="1"/>
</dbReference>
<dbReference type="Proteomes" id="UP000759131">
    <property type="component" value="Unassembled WGS sequence"/>
</dbReference>
<dbReference type="InterPro" id="IPR023210">
    <property type="entry name" value="NADP_OxRdtase_dom"/>
</dbReference>
<evidence type="ECO:0000313" key="6">
    <source>
        <dbReference type="EMBL" id="CAD7642529.1"/>
    </source>
</evidence>
<evidence type="ECO:0000259" key="5">
    <source>
        <dbReference type="Pfam" id="PF00248"/>
    </source>
</evidence>
<name>A0A7R9QF44_9ACAR</name>
<dbReference type="PANTHER" id="PTHR43827:SF3">
    <property type="entry name" value="NADP-DEPENDENT OXIDOREDUCTASE DOMAIN-CONTAINING PROTEIN"/>
    <property type="match status" value="1"/>
</dbReference>
<comment type="similarity">
    <text evidence="1">Belongs to the aldo/keto reductase family.</text>
</comment>
<keyword evidence="7" id="KW-1185">Reference proteome</keyword>
<dbReference type="InterPro" id="IPR018170">
    <property type="entry name" value="Aldo/ket_reductase_CS"/>
</dbReference>
<dbReference type="PROSITE" id="PS00798">
    <property type="entry name" value="ALDOKETO_REDUCTASE_1"/>
    <property type="match status" value="1"/>
</dbReference>
<organism evidence="6">
    <name type="scientific">Medioppia subpectinata</name>
    <dbReference type="NCBI Taxonomy" id="1979941"/>
    <lineage>
        <taxon>Eukaryota</taxon>
        <taxon>Metazoa</taxon>
        <taxon>Ecdysozoa</taxon>
        <taxon>Arthropoda</taxon>
        <taxon>Chelicerata</taxon>
        <taxon>Arachnida</taxon>
        <taxon>Acari</taxon>
        <taxon>Acariformes</taxon>
        <taxon>Sarcoptiformes</taxon>
        <taxon>Oribatida</taxon>
        <taxon>Brachypylina</taxon>
        <taxon>Oppioidea</taxon>
        <taxon>Oppiidae</taxon>
        <taxon>Medioppia</taxon>
    </lineage>
</organism>
<evidence type="ECO:0000256" key="1">
    <source>
        <dbReference type="ARBA" id="ARBA00007905"/>
    </source>
</evidence>
<accession>A0A7R9QF44</accession>